<keyword evidence="4 7" id="KW-0732">Signal</keyword>
<evidence type="ECO:0000313" key="8">
    <source>
        <dbReference type="EMBL" id="GHD63054.1"/>
    </source>
</evidence>
<dbReference type="EMBL" id="BMYO01000005">
    <property type="protein sequence ID" value="GHD63054.1"/>
    <property type="molecule type" value="Genomic_DNA"/>
</dbReference>
<dbReference type="PANTHER" id="PTHR43649:SF28">
    <property type="entry name" value="BINDING PROTEIN COMPONENT OF ABC SUGAR TRANSPORTER-RELATED"/>
    <property type="match status" value="1"/>
</dbReference>
<evidence type="ECO:0000256" key="7">
    <source>
        <dbReference type="SAM" id="SignalP"/>
    </source>
</evidence>
<evidence type="ECO:0000256" key="5">
    <source>
        <dbReference type="ARBA" id="ARBA00049629"/>
    </source>
</evidence>
<keyword evidence="9" id="KW-1185">Reference proteome</keyword>
<reference evidence="9" key="1">
    <citation type="journal article" date="2019" name="Int. J. Syst. Evol. Microbiol.">
        <title>The Global Catalogue of Microorganisms (GCM) 10K type strain sequencing project: providing services to taxonomists for standard genome sequencing and annotation.</title>
        <authorList>
            <consortium name="The Broad Institute Genomics Platform"/>
            <consortium name="The Broad Institute Genome Sequencing Center for Infectious Disease"/>
            <person name="Wu L."/>
            <person name="Ma J."/>
        </authorList>
    </citation>
    <scope>NUCLEOTIDE SEQUENCE [LARGE SCALE GENOMIC DNA]</scope>
    <source>
        <strain evidence="9">KCTC 23701</strain>
    </source>
</reference>
<comment type="function">
    <text evidence="5">Part of a binding-protein-dependent transport system for a sugar.</text>
</comment>
<protein>
    <recommendedName>
        <fullName evidence="6">Probable sugar-binding periplasmic protein</fullName>
    </recommendedName>
</protein>
<comment type="similarity">
    <text evidence="2">Belongs to the bacterial solute-binding protein 1 family.</text>
</comment>
<feature type="chain" id="PRO_5045512664" description="Probable sugar-binding periplasmic protein" evidence="7">
    <location>
        <begin position="23"/>
        <end position="416"/>
    </location>
</feature>
<dbReference type="Proteomes" id="UP000604737">
    <property type="component" value="Unassembled WGS sequence"/>
</dbReference>
<evidence type="ECO:0000313" key="9">
    <source>
        <dbReference type="Proteomes" id="UP000604737"/>
    </source>
</evidence>
<evidence type="ECO:0000256" key="4">
    <source>
        <dbReference type="ARBA" id="ARBA00022729"/>
    </source>
</evidence>
<feature type="signal peptide" evidence="7">
    <location>
        <begin position="1"/>
        <end position="22"/>
    </location>
</feature>
<dbReference type="SUPFAM" id="SSF53850">
    <property type="entry name" value="Periplasmic binding protein-like II"/>
    <property type="match status" value="1"/>
</dbReference>
<evidence type="ECO:0000256" key="1">
    <source>
        <dbReference type="ARBA" id="ARBA00004418"/>
    </source>
</evidence>
<evidence type="ECO:0000256" key="6">
    <source>
        <dbReference type="ARBA" id="ARBA00049753"/>
    </source>
</evidence>
<proteinExistence type="inferred from homology"/>
<dbReference type="InterPro" id="IPR050490">
    <property type="entry name" value="Bact_solute-bd_prot1"/>
</dbReference>
<evidence type="ECO:0000256" key="3">
    <source>
        <dbReference type="ARBA" id="ARBA00022448"/>
    </source>
</evidence>
<dbReference type="Pfam" id="PF01547">
    <property type="entry name" value="SBP_bac_1"/>
    <property type="match status" value="1"/>
</dbReference>
<comment type="subcellular location">
    <subcellularLocation>
        <location evidence="1">Periplasm</location>
    </subcellularLocation>
</comment>
<sequence length="416" mass="45508">MAETMKKLLASCLIALSLPAQAGQIEVLHYWTLPSEIASLSLLKSELARHGQRWKDFVVPGGGGESAYVVLQARAIAGDPPVAALMEGPIIQEWASLGFLAAPYPPAREKQWDAVLPAAVRDAVKYKGRYVALPTDIHRINWMLVNPAPFDALKLPVPSSWDDFFKVAPRLKAAGYMPLSLGKLDWQETTLFENLLLGLTDGAFYRKVFVEQNSAAINSARMIMVLERFRQLREYVSPDAGGTGKSPELAALRNGRAAMFIMGDWAKADLVLQGMVPGKSLRCLPAPGTDGYFIYGLDSFALFRAAEGESAAQAAFADVLMDPKLQSELARRKGAIPPRTDASLGGFDSCGVTAAKDFRDAEKKDRLLPSMAHSMATSQQAREVFFRVLSYYFNHPEQSSQQAARQIDAALQALRS</sequence>
<name>A0ABQ3H2F7_9NEIS</name>
<comment type="caution">
    <text evidence="8">The sequence shown here is derived from an EMBL/GenBank/DDBJ whole genome shotgun (WGS) entry which is preliminary data.</text>
</comment>
<dbReference type="Gene3D" id="3.40.190.10">
    <property type="entry name" value="Periplasmic binding protein-like II"/>
    <property type="match status" value="2"/>
</dbReference>
<dbReference type="PANTHER" id="PTHR43649">
    <property type="entry name" value="ARABINOSE-BINDING PROTEIN-RELATED"/>
    <property type="match status" value="1"/>
</dbReference>
<evidence type="ECO:0000256" key="2">
    <source>
        <dbReference type="ARBA" id="ARBA00008520"/>
    </source>
</evidence>
<organism evidence="8 9">
    <name type="scientific">Jeongeupia chitinilytica</name>
    <dbReference type="NCBI Taxonomy" id="1041641"/>
    <lineage>
        <taxon>Bacteria</taxon>
        <taxon>Pseudomonadati</taxon>
        <taxon>Pseudomonadota</taxon>
        <taxon>Betaproteobacteria</taxon>
        <taxon>Neisseriales</taxon>
        <taxon>Chitinibacteraceae</taxon>
        <taxon>Jeongeupia</taxon>
    </lineage>
</organism>
<keyword evidence="3" id="KW-0813">Transport</keyword>
<gene>
    <name evidence="8" type="ORF">GCM10007350_19710</name>
</gene>
<dbReference type="InterPro" id="IPR006059">
    <property type="entry name" value="SBP"/>
</dbReference>
<accession>A0ABQ3H2F7</accession>